<name>A0AA41Q794_9ACTN</name>
<dbReference type="InterPro" id="IPR021218">
    <property type="entry name" value="DUF2784"/>
</dbReference>
<dbReference type="Proteomes" id="UP001165378">
    <property type="component" value="Unassembled WGS sequence"/>
</dbReference>
<feature type="region of interest" description="Disordered" evidence="1">
    <location>
        <begin position="117"/>
        <end position="144"/>
    </location>
</feature>
<dbReference type="Pfam" id="PF10861">
    <property type="entry name" value="DUF2784"/>
    <property type="match status" value="1"/>
</dbReference>
<gene>
    <name evidence="3" type="ORF">LZ495_37650</name>
</gene>
<dbReference type="EMBL" id="JAKFHA010000040">
    <property type="protein sequence ID" value="MCF2532909.1"/>
    <property type="molecule type" value="Genomic_DNA"/>
</dbReference>
<feature type="transmembrane region" description="Helical" evidence="2">
    <location>
        <begin position="6"/>
        <end position="28"/>
    </location>
</feature>
<keyword evidence="2" id="KW-1133">Transmembrane helix</keyword>
<feature type="compositionally biased region" description="Basic and acidic residues" evidence="1">
    <location>
        <begin position="127"/>
        <end position="144"/>
    </location>
</feature>
<comment type="caution">
    <text evidence="3">The sequence shown here is derived from an EMBL/GenBank/DDBJ whole genome shotgun (WGS) entry which is preliminary data.</text>
</comment>
<evidence type="ECO:0000256" key="1">
    <source>
        <dbReference type="SAM" id="MobiDB-lite"/>
    </source>
</evidence>
<keyword evidence="2" id="KW-0812">Transmembrane</keyword>
<organism evidence="3 4">
    <name type="scientific">Yinghuangia soli</name>
    <dbReference type="NCBI Taxonomy" id="2908204"/>
    <lineage>
        <taxon>Bacteria</taxon>
        <taxon>Bacillati</taxon>
        <taxon>Actinomycetota</taxon>
        <taxon>Actinomycetes</taxon>
        <taxon>Kitasatosporales</taxon>
        <taxon>Streptomycetaceae</taxon>
        <taxon>Yinghuangia</taxon>
    </lineage>
</organism>
<feature type="transmembrane region" description="Helical" evidence="2">
    <location>
        <begin position="35"/>
        <end position="53"/>
    </location>
</feature>
<dbReference type="AlphaFoldDB" id="A0AA41Q794"/>
<keyword evidence="4" id="KW-1185">Reference proteome</keyword>
<accession>A0AA41Q794</accession>
<proteinExistence type="predicted"/>
<protein>
    <submittedName>
        <fullName evidence="3">DUF2784 domain-containing protein</fullName>
    </submittedName>
</protein>
<dbReference type="RefSeq" id="WP_235057684.1">
    <property type="nucleotide sequence ID" value="NZ_JAKFHA010000040.1"/>
</dbReference>
<feature type="transmembrane region" description="Helical" evidence="2">
    <location>
        <begin position="92"/>
        <end position="110"/>
    </location>
</feature>
<evidence type="ECO:0000313" key="3">
    <source>
        <dbReference type="EMBL" id="MCF2532909.1"/>
    </source>
</evidence>
<evidence type="ECO:0000313" key="4">
    <source>
        <dbReference type="Proteomes" id="UP001165378"/>
    </source>
</evidence>
<keyword evidence="2" id="KW-0472">Membrane</keyword>
<evidence type="ECO:0000256" key="2">
    <source>
        <dbReference type="SAM" id="Phobius"/>
    </source>
</evidence>
<reference evidence="3" key="1">
    <citation type="submission" date="2022-01" db="EMBL/GenBank/DDBJ databases">
        <title>Genome-Based Taxonomic Classification of the Phylum Actinobacteria.</title>
        <authorList>
            <person name="Gao Y."/>
        </authorList>
    </citation>
    <scope>NUCLEOTIDE SEQUENCE</scope>
    <source>
        <strain evidence="3">KLBMP 8922</strain>
    </source>
</reference>
<sequence>MGYRILADAAMTAHFAFLAYVVLGGFAAWRWPRMLWPHLAAALWGLIVITGSIECPLTAAENWARERAGENRMATTGFIDHYIEGVLYPERFTTLLQLLAAACVLASWTVPLHRRRTRKALGPPKTPKPDRPARDRPGFDTAER</sequence>